<dbReference type="AlphaFoldDB" id="A0A212CSP0"/>
<name>A0A212CSP0_CEREH</name>
<sequence length="72" mass="8216">GLSVLHGQIKACLQTVVECNPQFPDEGNSSPPDIRQQEEHLPHDYELDDENLQKAQLKKYKIFQNFPTNPAL</sequence>
<dbReference type="EMBL" id="MKHE01000013">
    <property type="protein sequence ID" value="OWK08942.1"/>
    <property type="molecule type" value="Genomic_DNA"/>
</dbReference>
<gene>
    <name evidence="1" type="ORF">Celaphus_00015299</name>
</gene>
<evidence type="ECO:0000313" key="2">
    <source>
        <dbReference type="Proteomes" id="UP000242450"/>
    </source>
</evidence>
<keyword evidence="2" id="KW-1185">Reference proteome</keyword>
<feature type="non-terminal residue" evidence="1">
    <location>
        <position position="1"/>
    </location>
</feature>
<comment type="caution">
    <text evidence="1">The sequence shown here is derived from an EMBL/GenBank/DDBJ whole genome shotgun (WGS) entry which is preliminary data.</text>
</comment>
<evidence type="ECO:0000313" key="1">
    <source>
        <dbReference type="EMBL" id="OWK08942.1"/>
    </source>
</evidence>
<feature type="non-terminal residue" evidence="1">
    <location>
        <position position="72"/>
    </location>
</feature>
<reference evidence="1 2" key="1">
    <citation type="journal article" date="2018" name="Mol. Genet. Genomics">
        <title>The red deer Cervus elaphus genome CerEla1.0: sequencing, annotating, genes, and chromosomes.</title>
        <authorList>
            <person name="Bana N.A."/>
            <person name="Nyiri A."/>
            <person name="Nagy J."/>
            <person name="Frank K."/>
            <person name="Nagy T."/>
            <person name="Steger V."/>
            <person name="Schiller M."/>
            <person name="Lakatos P."/>
            <person name="Sugar L."/>
            <person name="Horn P."/>
            <person name="Barta E."/>
            <person name="Orosz L."/>
        </authorList>
    </citation>
    <scope>NUCLEOTIDE SEQUENCE [LARGE SCALE GENOMIC DNA]</scope>
    <source>
        <strain evidence="1">Hungarian</strain>
    </source>
</reference>
<protein>
    <submittedName>
        <fullName evidence="1">Uncharacterized protein</fullName>
    </submittedName>
</protein>
<accession>A0A212CSP0</accession>
<dbReference type="Proteomes" id="UP000242450">
    <property type="component" value="Chromosome 13"/>
</dbReference>
<organism evidence="1 2">
    <name type="scientific">Cervus elaphus hippelaphus</name>
    <name type="common">European red deer</name>
    <dbReference type="NCBI Taxonomy" id="46360"/>
    <lineage>
        <taxon>Eukaryota</taxon>
        <taxon>Metazoa</taxon>
        <taxon>Chordata</taxon>
        <taxon>Craniata</taxon>
        <taxon>Vertebrata</taxon>
        <taxon>Euteleostomi</taxon>
        <taxon>Mammalia</taxon>
        <taxon>Eutheria</taxon>
        <taxon>Laurasiatheria</taxon>
        <taxon>Artiodactyla</taxon>
        <taxon>Ruminantia</taxon>
        <taxon>Pecora</taxon>
        <taxon>Cervidae</taxon>
        <taxon>Cervinae</taxon>
        <taxon>Cervus</taxon>
    </lineage>
</organism>
<proteinExistence type="predicted"/>